<dbReference type="GO" id="GO:0035267">
    <property type="term" value="C:NuA4 histone acetyltransferase complex"/>
    <property type="evidence" value="ECO:0007669"/>
    <property type="project" value="InterPro"/>
</dbReference>
<evidence type="ECO:0000256" key="4">
    <source>
        <dbReference type="ARBA" id="ARBA00023163"/>
    </source>
</evidence>
<keyword evidence="10" id="KW-0808">Transferase</keyword>
<sequence>MSARVASQRHTRPKKLVYKQNVPIFRENEIELVEYDPRQASTVETGVEAAEQNEYHLVAAINASLPGAGQSGVKDAYIPTPPTVDASIPYDALYPKKFQQPATYIRSSATVEDCSGAQYCMDEEDEIALAKINEKVKESGPCSEDQFEEVMDFFEETARNKQPFASVDNSPVLTLKEIEEQFDDTVNAGVKAWAKHIYEHWKERRSANGNHSVQVTLKFETSPEVDDADPYVCFRRREVRQIRKTRGRDAQSAEKLRKLRKELEDARMLVAMVKQRELARREQINLERHLFKQRCAVKDSKRKLGIKGDDDDLINQKPKKKIEITPAQQMTAPQLRFPVPRAGPNDDLRMLEDVQAEKEKAIAREIQQNVEKHIKWNEGFVDKTKAPLTPTSDKGFGSESNFRQAMPATEYLPTPPASVSEEAADLESPSHKNPPPSQEPPYPFRYATPPADDASQMMPSFRRRVGRGGRLMFDRRMPSRPKEHNEEDDNLFDRYKYDSDDDDEEDVIEIDPHDIQIMAHKAYLFARSAIAPDQARRQIEAVSGPANQQAASGDSAQQQTAQATS</sequence>
<dbReference type="Pfam" id="PF10513">
    <property type="entry name" value="EPL1"/>
    <property type="match status" value="1"/>
</dbReference>
<reference evidence="10 11" key="2">
    <citation type="submission" date="2015-05" db="EMBL/GenBank/DDBJ databases">
        <authorList>
            <person name="Morales-Cruz A."/>
            <person name="Amrine K.C."/>
            <person name="Cantu D."/>
        </authorList>
    </citation>
    <scope>NUCLEOTIDE SEQUENCE [LARGE SCALE GENOMIC DNA]</scope>
    <source>
        <strain evidence="10">UCRPC4</strain>
    </source>
</reference>
<evidence type="ECO:0000256" key="7">
    <source>
        <dbReference type="RuleBase" id="RU361124"/>
    </source>
</evidence>
<evidence type="ECO:0000256" key="5">
    <source>
        <dbReference type="ARBA" id="ARBA00023242"/>
    </source>
</evidence>
<dbReference type="EMBL" id="LCWF01000172">
    <property type="protein sequence ID" value="KKY15811.1"/>
    <property type="molecule type" value="Genomic_DNA"/>
</dbReference>
<organism evidence="10 11">
    <name type="scientific">Phaeomoniella chlamydospora</name>
    <name type="common">Phaeoacremonium chlamydosporum</name>
    <dbReference type="NCBI Taxonomy" id="158046"/>
    <lineage>
        <taxon>Eukaryota</taxon>
        <taxon>Fungi</taxon>
        <taxon>Dikarya</taxon>
        <taxon>Ascomycota</taxon>
        <taxon>Pezizomycotina</taxon>
        <taxon>Eurotiomycetes</taxon>
        <taxon>Chaetothyriomycetidae</taxon>
        <taxon>Phaeomoniellales</taxon>
        <taxon>Phaeomoniellaceae</taxon>
        <taxon>Phaeomoniella</taxon>
    </lineage>
</organism>
<dbReference type="GO" id="GO:0006357">
    <property type="term" value="P:regulation of transcription by RNA polymerase II"/>
    <property type="evidence" value="ECO:0007669"/>
    <property type="project" value="InterPro"/>
</dbReference>
<gene>
    <name evidence="10" type="ORF">UCRPC4_g06130</name>
</gene>
<reference evidence="10 11" key="1">
    <citation type="submission" date="2015-05" db="EMBL/GenBank/DDBJ databases">
        <title>Distinctive expansion of gene families associated with plant cell wall degradation and secondary metabolism in the genomes of grapevine trunk pathogens.</title>
        <authorList>
            <person name="Lawrence D.P."/>
            <person name="Travadon R."/>
            <person name="Rolshausen P.E."/>
            <person name="Baumgartner K."/>
        </authorList>
    </citation>
    <scope>NUCLEOTIDE SEQUENCE [LARGE SCALE GENOMIC DNA]</scope>
    <source>
        <strain evidence="10">UCRPC4</strain>
    </source>
</reference>
<dbReference type="GO" id="GO:0005634">
    <property type="term" value="C:nucleus"/>
    <property type="evidence" value="ECO:0007669"/>
    <property type="project" value="UniProtKB-SubCell"/>
</dbReference>
<evidence type="ECO:0000256" key="6">
    <source>
        <dbReference type="ARBA" id="ARBA00025513"/>
    </source>
</evidence>
<feature type="region of interest" description="Disordered" evidence="8">
    <location>
        <begin position="536"/>
        <end position="565"/>
    </location>
</feature>
<dbReference type="InterPro" id="IPR019542">
    <property type="entry name" value="Enhancer_polycomb-like_N"/>
</dbReference>
<feature type="compositionally biased region" description="Low complexity" evidence="8">
    <location>
        <begin position="546"/>
        <end position="565"/>
    </location>
</feature>
<dbReference type="InterPro" id="IPR024943">
    <property type="entry name" value="Enhancer_polycomb"/>
</dbReference>
<feature type="compositionally biased region" description="Basic and acidic residues" evidence="8">
    <location>
        <begin position="472"/>
        <end position="498"/>
    </location>
</feature>
<protein>
    <recommendedName>
        <fullName evidence="7">Enhancer of polycomb-like protein</fullName>
    </recommendedName>
</protein>
<comment type="function">
    <text evidence="6">Component of the NuA4 histone acetyltransferase complex which is involved in transcriptional activation of selected genes principally by acetylation of nucleosomal histone H4 and H2A. The NuA4 complex is also involved in DNA repair. Involved in gene silencing by neighboring heterochromatin, blockage of the silencing spreading along the chromosome, and required for cell cycle progression through G2/M.</text>
</comment>
<dbReference type="PANTHER" id="PTHR14898">
    <property type="entry name" value="ENHANCER OF POLYCOMB"/>
    <property type="match status" value="1"/>
</dbReference>
<feature type="region of interest" description="Disordered" evidence="8">
    <location>
        <begin position="410"/>
        <end position="499"/>
    </location>
</feature>
<dbReference type="OrthoDB" id="435275at2759"/>
<comment type="caution">
    <text evidence="10">The sequence shown here is derived from an EMBL/GenBank/DDBJ whole genome shotgun (WGS) entry which is preliminary data.</text>
</comment>
<dbReference type="AlphaFoldDB" id="A0A0G2E0A0"/>
<keyword evidence="11" id="KW-1185">Reference proteome</keyword>
<evidence type="ECO:0000313" key="11">
    <source>
        <dbReference type="Proteomes" id="UP000053317"/>
    </source>
</evidence>
<evidence type="ECO:0000256" key="8">
    <source>
        <dbReference type="SAM" id="MobiDB-lite"/>
    </source>
</evidence>
<evidence type="ECO:0000256" key="2">
    <source>
        <dbReference type="ARBA" id="ARBA00008035"/>
    </source>
</evidence>
<accession>A0A0G2E0A0</accession>
<keyword evidence="3 7" id="KW-0805">Transcription regulation</keyword>
<name>A0A0G2E0A0_PHACM</name>
<dbReference type="Proteomes" id="UP000053317">
    <property type="component" value="Unassembled WGS sequence"/>
</dbReference>
<comment type="subcellular location">
    <subcellularLocation>
        <location evidence="1 7">Nucleus</location>
    </subcellularLocation>
</comment>
<keyword evidence="5 7" id="KW-0539">Nucleus</keyword>
<evidence type="ECO:0000259" key="9">
    <source>
        <dbReference type="Pfam" id="PF10513"/>
    </source>
</evidence>
<keyword evidence="4 7" id="KW-0804">Transcription</keyword>
<feature type="domain" description="Enhancer of polycomb-like N-terminal" evidence="9">
    <location>
        <begin position="13"/>
        <end position="156"/>
    </location>
</feature>
<dbReference type="GO" id="GO:0016740">
    <property type="term" value="F:transferase activity"/>
    <property type="evidence" value="ECO:0007669"/>
    <property type="project" value="UniProtKB-KW"/>
</dbReference>
<evidence type="ECO:0000313" key="10">
    <source>
        <dbReference type="EMBL" id="KKY15811.1"/>
    </source>
</evidence>
<evidence type="ECO:0000256" key="1">
    <source>
        <dbReference type="ARBA" id="ARBA00004123"/>
    </source>
</evidence>
<proteinExistence type="inferred from homology"/>
<evidence type="ECO:0000256" key="3">
    <source>
        <dbReference type="ARBA" id="ARBA00023015"/>
    </source>
</evidence>
<comment type="similarity">
    <text evidence="2 7">Belongs to the enhancer of polycomb family.</text>
</comment>
<feature type="compositionally biased region" description="Pro residues" evidence="8">
    <location>
        <begin position="432"/>
        <end position="443"/>
    </location>
</feature>